<dbReference type="NCBIfam" id="TIGR00229">
    <property type="entry name" value="sensory_box"/>
    <property type="match status" value="1"/>
</dbReference>
<dbReference type="InterPro" id="IPR000014">
    <property type="entry name" value="PAS"/>
</dbReference>
<dbReference type="eggNOG" id="COG2205">
    <property type="taxonomic scope" value="Bacteria"/>
</dbReference>
<dbReference type="PANTHER" id="PTHR43047:SF64">
    <property type="entry name" value="HISTIDINE KINASE CONTAINING CHEY-HOMOLOGOUS RECEIVER DOMAIN AND PAS DOMAIN-RELATED"/>
    <property type="match status" value="1"/>
</dbReference>
<keyword evidence="4" id="KW-0808">Transferase</keyword>
<evidence type="ECO:0000256" key="3">
    <source>
        <dbReference type="ARBA" id="ARBA00022553"/>
    </source>
</evidence>
<dbReference type="Proteomes" id="UP000006230">
    <property type="component" value="Unassembled WGS sequence"/>
</dbReference>
<dbReference type="Gene3D" id="1.10.287.130">
    <property type="match status" value="1"/>
</dbReference>
<evidence type="ECO:0000259" key="8">
    <source>
        <dbReference type="PROSITE" id="PS50110"/>
    </source>
</evidence>
<dbReference type="PRINTS" id="PR00344">
    <property type="entry name" value="BCTRLSENSOR"/>
</dbReference>
<dbReference type="HOGENOM" id="CLU_000445_114_59_5"/>
<evidence type="ECO:0000259" key="9">
    <source>
        <dbReference type="PROSITE" id="PS50112"/>
    </source>
</evidence>
<dbReference type="Gene3D" id="3.30.450.20">
    <property type="entry name" value="PAS domain"/>
    <property type="match status" value="1"/>
</dbReference>
<proteinExistence type="predicted"/>
<evidence type="ECO:0000256" key="4">
    <source>
        <dbReference type="ARBA" id="ARBA00022679"/>
    </source>
</evidence>
<dbReference type="Gene3D" id="3.40.50.2300">
    <property type="match status" value="1"/>
</dbReference>
<evidence type="ECO:0000313" key="10">
    <source>
        <dbReference type="EMBL" id="EAU45463.1"/>
    </source>
</evidence>
<dbReference type="InterPro" id="IPR036641">
    <property type="entry name" value="HPT_dom_sf"/>
</dbReference>
<keyword evidence="5 10" id="KW-0418">Kinase</keyword>
<dbReference type="CDD" id="cd00130">
    <property type="entry name" value="PAS"/>
    <property type="match status" value="1"/>
</dbReference>
<dbReference type="Gene3D" id="1.20.120.160">
    <property type="entry name" value="HPT domain"/>
    <property type="match status" value="1"/>
</dbReference>
<evidence type="ECO:0000256" key="5">
    <source>
        <dbReference type="ARBA" id="ARBA00022777"/>
    </source>
</evidence>
<dbReference type="PROSITE" id="PS50112">
    <property type="entry name" value="PAS"/>
    <property type="match status" value="1"/>
</dbReference>
<dbReference type="CDD" id="cd16922">
    <property type="entry name" value="HATPase_EvgS-ArcB-TorS-like"/>
    <property type="match status" value="1"/>
</dbReference>
<dbReference type="InterPro" id="IPR003594">
    <property type="entry name" value="HATPase_dom"/>
</dbReference>
<keyword evidence="11" id="KW-1185">Reference proteome</keyword>
<dbReference type="STRING" id="314265.R2601_15105"/>
<dbReference type="SUPFAM" id="SSF52172">
    <property type="entry name" value="CheY-like"/>
    <property type="match status" value="1"/>
</dbReference>
<dbReference type="Pfam" id="PF00072">
    <property type="entry name" value="Response_reg"/>
    <property type="match status" value="1"/>
</dbReference>
<evidence type="ECO:0000313" key="11">
    <source>
        <dbReference type="Proteomes" id="UP000006230"/>
    </source>
</evidence>
<reference evidence="10 11" key="1">
    <citation type="journal article" date="2010" name="J. Bacteriol.">
        <title>Genome sequences of Pelagibaca bermudensis HTCC2601T and Maritimibacter alkaliphilus HTCC2654T, the type strains of two marine Roseobacter genera.</title>
        <authorList>
            <person name="Thrash J.C."/>
            <person name="Cho J.C."/>
            <person name="Ferriera S."/>
            <person name="Johnson J."/>
            <person name="Vergin K.L."/>
            <person name="Giovannoni S.J."/>
        </authorList>
    </citation>
    <scope>NUCLEOTIDE SEQUENCE [LARGE SCALE GENOMIC DNA]</scope>
    <source>
        <strain evidence="11">DSM 26914 / JCM 13377 / KCTC 12554 / HTCC2601</strain>
    </source>
</reference>
<evidence type="ECO:0000256" key="1">
    <source>
        <dbReference type="ARBA" id="ARBA00000085"/>
    </source>
</evidence>
<dbReference type="SMART" id="SM00387">
    <property type="entry name" value="HATPase_c"/>
    <property type="match status" value="1"/>
</dbReference>
<evidence type="ECO:0000259" key="7">
    <source>
        <dbReference type="PROSITE" id="PS50109"/>
    </source>
</evidence>
<name>Q0FMR2_SALBH</name>
<dbReference type="InterPro" id="IPR001789">
    <property type="entry name" value="Sig_transdc_resp-reg_receiver"/>
</dbReference>
<dbReference type="SMART" id="SM00091">
    <property type="entry name" value="PAS"/>
    <property type="match status" value="1"/>
</dbReference>
<dbReference type="PANTHER" id="PTHR43047">
    <property type="entry name" value="TWO-COMPONENT HISTIDINE PROTEIN KINASE"/>
    <property type="match status" value="1"/>
</dbReference>
<dbReference type="PROSITE" id="PS50109">
    <property type="entry name" value="HIS_KIN"/>
    <property type="match status" value="1"/>
</dbReference>
<dbReference type="InterPro" id="IPR035965">
    <property type="entry name" value="PAS-like_dom_sf"/>
</dbReference>
<dbReference type="InterPro" id="IPR005467">
    <property type="entry name" value="His_kinase_dom"/>
</dbReference>
<dbReference type="SUPFAM" id="SSF55785">
    <property type="entry name" value="PYP-like sensor domain (PAS domain)"/>
    <property type="match status" value="1"/>
</dbReference>
<dbReference type="SMART" id="SM00448">
    <property type="entry name" value="REC"/>
    <property type="match status" value="1"/>
</dbReference>
<organism evidence="10 11">
    <name type="scientific">Salipiger bermudensis (strain DSM 26914 / JCM 13377 / KCTC 12554 / HTCC2601)</name>
    <name type="common">Pelagibaca bermudensis</name>
    <dbReference type="NCBI Taxonomy" id="314265"/>
    <lineage>
        <taxon>Bacteria</taxon>
        <taxon>Pseudomonadati</taxon>
        <taxon>Pseudomonadota</taxon>
        <taxon>Alphaproteobacteria</taxon>
        <taxon>Rhodobacterales</taxon>
        <taxon>Roseobacteraceae</taxon>
        <taxon>Salipiger</taxon>
    </lineage>
</organism>
<dbReference type="InterPro" id="IPR011006">
    <property type="entry name" value="CheY-like_superfamily"/>
</dbReference>
<dbReference type="SUPFAM" id="SSF47226">
    <property type="entry name" value="Histidine-containing phosphotransfer domain, HPT domain"/>
    <property type="match status" value="1"/>
</dbReference>
<dbReference type="SMART" id="SM00388">
    <property type="entry name" value="HisKA"/>
    <property type="match status" value="1"/>
</dbReference>
<dbReference type="AlphaFoldDB" id="Q0FMR2"/>
<feature type="domain" description="Histidine kinase" evidence="7">
    <location>
        <begin position="343"/>
        <end position="563"/>
    </location>
</feature>
<dbReference type="InterPro" id="IPR036890">
    <property type="entry name" value="HATPase_C_sf"/>
</dbReference>
<sequence length="812" mass="88899">MCLLAIAVLVREVVKELKFLSSASSDNVHWTLSQAEVEFLEFRNAVNWARTAPETPLSSVIVEFDVFYSRTSTLANGSLYSSLREDPAFDAPLTEVRDRLNAMIPLIDGPRDELRANLDDLAAQADEMRVLVRKIATTGLQHFALESDELRTSVAVTLLRLAVLTGLLLLALAALLMHARRTAQQTEKRGKELAIAYARLNTILNTSLDAVVVTDTTGRIQNFNPAAERIFDCRLKDVRGKRVGDIIVPEHLRDAHEAGMARFAADGEHRVIGQGRVKLEAMRSNGETFPVELAIETAHAGDEQLMVAFLRDISHRLAAENELVQARDKALAGEQAKAEFLAMMTHEIRTPLNGILGNLSLMEDTKLSSDQSRYMRNMKISGELLMRHVDAVLDVARFESGADKAQEDVTHLGHLFQDIVDSQTSAAHAHGNALQWGWVGTPEEWVEVDSSRLQQILLNLVGNAIKFTREGRISIEAEVIEQGEPAKIEIRVSDTGSGIAEGDLARIFEDFQTVSHQVSDSVGGTGLGLGIVRRFVQAMDGVIGVESTLGEGSTFWLRIPVLPVERPVEDSGAGPESEAPSDLEILLVEDNDINMQLAYEVLVGMGHHVTEARNGQEAVDITAKRPFDLILMDIRMPVMDGLTATKMIREGDGPNWNAPIVAFSANVLPEAKDRFAAAGMSDFLGKPLQRTELAQIIVRFCAGRDRRVKLDGATPLLVEQKESPMEKLRNRYMSETSSLFEWLAGLPEDTHAIADRAHQIAGSAAAFGQPGVREALLLVEQAAEAGDREDLVVAISEAQAAWKAAPEPSLVG</sequence>
<dbReference type="InterPro" id="IPR003661">
    <property type="entry name" value="HisK_dim/P_dom"/>
</dbReference>
<feature type="modified residue" description="4-aspartylphosphate" evidence="6">
    <location>
        <position position="633"/>
    </location>
</feature>
<dbReference type="Gene3D" id="3.30.565.10">
    <property type="entry name" value="Histidine kinase-like ATPase, C-terminal domain"/>
    <property type="match status" value="1"/>
</dbReference>
<dbReference type="EMBL" id="AATQ01000026">
    <property type="protein sequence ID" value="EAU45463.1"/>
    <property type="molecule type" value="Genomic_DNA"/>
</dbReference>
<evidence type="ECO:0000256" key="6">
    <source>
        <dbReference type="PROSITE-ProRule" id="PRU00169"/>
    </source>
</evidence>
<dbReference type="GO" id="GO:0000155">
    <property type="term" value="F:phosphorelay sensor kinase activity"/>
    <property type="evidence" value="ECO:0007669"/>
    <property type="project" value="InterPro"/>
</dbReference>
<dbReference type="CDD" id="cd00082">
    <property type="entry name" value="HisKA"/>
    <property type="match status" value="1"/>
</dbReference>
<feature type="domain" description="PAS" evidence="9">
    <location>
        <begin position="196"/>
        <end position="268"/>
    </location>
</feature>
<comment type="caution">
    <text evidence="10">The sequence shown here is derived from an EMBL/GenBank/DDBJ whole genome shotgun (WGS) entry which is preliminary data.</text>
</comment>
<dbReference type="InterPro" id="IPR036097">
    <property type="entry name" value="HisK_dim/P_sf"/>
</dbReference>
<keyword evidence="3 6" id="KW-0597">Phosphoprotein</keyword>
<feature type="domain" description="Response regulatory" evidence="8">
    <location>
        <begin position="584"/>
        <end position="701"/>
    </location>
</feature>
<dbReference type="SUPFAM" id="SSF55874">
    <property type="entry name" value="ATPase domain of HSP90 chaperone/DNA topoisomerase II/histidine kinase"/>
    <property type="match status" value="1"/>
</dbReference>
<dbReference type="Pfam" id="PF02518">
    <property type="entry name" value="HATPase_c"/>
    <property type="match status" value="1"/>
</dbReference>
<dbReference type="InterPro" id="IPR004358">
    <property type="entry name" value="Sig_transdc_His_kin-like_C"/>
</dbReference>
<accession>Q0FMR2</accession>
<dbReference type="Pfam" id="PF13426">
    <property type="entry name" value="PAS_9"/>
    <property type="match status" value="1"/>
</dbReference>
<dbReference type="CDD" id="cd17546">
    <property type="entry name" value="REC_hyHK_CKI1_RcsC-like"/>
    <property type="match status" value="1"/>
</dbReference>
<evidence type="ECO:0000256" key="2">
    <source>
        <dbReference type="ARBA" id="ARBA00012438"/>
    </source>
</evidence>
<gene>
    <name evidence="10" type="ORF">R2601_15105</name>
</gene>
<dbReference type="SUPFAM" id="SSF47384">
    <property type="entry name" value="Homodimeric domain of signal transducing histidine kinase"/>
    <property type="match status" value="1"/>
</dbReference>
<dbReference type="Pfam" id="PF00512">
    <property type="entry name" value="HisKA"/>
    <property type="match status" value="1"/>
</dbReference>
<comment type="catalytic activity">
    <reaction evidence="1">
        <text>ATP + protein L-histidine = ADP + protein N-phospho-L-histidine.</text>
        <dbReference type="EC" id="2.7.13.3"/>
    </reaction>
</comment>
<protein>
    <recommendedName>
        <fullName evidence="2">histidine kinase</fullName>
        <ecNumber evidence="2">2.7.13.3</ecNumber>
    </recommendedName>
</protein>
<dbReference type="PROSITE" id="PS50110">
    <property type="entry name" value="RESPONSE_REGULATORY"/>
    <property type="match status" value="1"/>
</dbReference>
<dbReference type="EC" id="2.7.13.3" evidence="2"/>